<dbReference type="GO" id="GO:0006950">
    <property type="term" value="P:response to stress"/>
    <property type="evidence" value="ECO:0007669"/>
    <property type="project" value="TreeGrafter"/>
</dbReference>
<comment type="caution">
    <text evidence="3">The sequence shown here is derived from an EMBL/GenBank/DDBJ whole genome shotgun (WGS) entry which is preliminary data.</text>
</comment>
<proteinExistence type="predicted"/>
<name>A0A844STH7_9BRAD</name>
<feature type="domain" description="HTH marR-type" evidence="2">
    <location>
        <begin position="90"/>
        <end position="227"/>
    </location>
</feature>
<accession>A0A844STH7</accession>
<protein>
    <submittedName>
        <fullName evidence="3">MarR family transcriptional regulator</fullName>
    </submittedName>
</protein>
<organism evidence="3 4">
    <name type="scientific">Bradyrhizobium pachyrhizi</name>
    <dbReference type="NCBI Taxonomy" id="280333"/>
    <lineage>
        <taxon>Bacteria</taxon>
        <taxon>Pseudomonadati</taxon>
        <taxon>Pseudomonadota</taxon>
        <taxon>Alphaproteobacteria</taxon>
        <taxon>Hyphomicrobiales</taxon>
        <taxon>Nitrobacteraceae</taxon>
        <taxon>Bradyrhizobium</taxon>
    </lineage>
</organism>
<dbReference type="PANTHER" id="PTHR33164:SF104">
    <property type="entry name" value="TRANSCRIPTIONAL REGULATORY PROTEIN"/>
    <property type="match status" value="1"/>
</dbReference>
<dbReference type="AlphaFoldDB" id="A0A844STH7"/>
<dbReference type="InterPro" id="IPR000835">
    <property type="entry name" value="HTH_MarR-typ"/>
</dbReference>
<keyword evidence="4" id="KW-1185">Reference proteome</keyword>
<dbReference type="PROSITE" id="PS50995">
    <property type="entry name" value="HTH_MARR_2"/>
    <property type="match status" value="1"/>
</dbReference>
<dbReference type="InterPro" id="IPR036390">
    <property type="entry name" value="WH_DNA-bd_sf"/>
</dbReference>
<dbReference type="PRINTS" id="PR00598">
    <property type="entry name" value="HTHMARR"/>
</dbReference>
<gene>
    <name evidence="3" type="ORF">GPL21_26865</name>
</gene>
<evidence type="ECO:0000313" key="4">
    <source>
        <dbReference type="Proteomes" id="UP000436468"/>
    </source>
</evidence>
<evidence type="ECO:0000256" key="1">
    <source>
        <dbReference type="SAM" id="MobiDB-lite"/>
    </source>
</evidence>
<dbReference type="InterPro" id="IPR036388">
    <property type="entry name" value="WH-like_DNA-bd_sf"/>
</dbReference>
<dbReference type="InterPro" id="IPR039422">
    <property type="entry name" value="MarR/SlyA-like"/>
</dbReference>
<reference evidence="3 4" key="1">
    <citation type="submission" date="2019-12" db="EMBL/GenBank/DDBJ databases">
        <title>Draft genome sequences Bradyrhizobium cajani AMBPC1010, Bradyrhizobium pachyrhizi AMBPC1040 and Bradyrhizobium yuanmingense ALSPC3051, three plant growth promoting strains isolated from nodules of Cajanus cajan L. in Dominican Republic.</title>
        <authorList>
            <person name="Flores-Felix J.D."/>
            <person name="Araujo J."/>
            <person name="Diaz-Alcantara C."/>
            <person name="Gonzalez-Andres F."/>
            <person name="Velazquez E."/>
        </authorList>
    </citation>
    <scope>NUCLEOTIDE SEQUENCE [LARGE SCALE GENOMIC DNA]</scope>
    <source>
        <strain evidence="3 4">1040</strain>
    </source>
</reference>
<evidence type="ECO:0000259" key="2">
    <source>
        <dbReference type="PROSITE" id="PS50995"/>
    </source>
</evidence>
<dbReference type="SMART" id="SM00347">
    <property type="entry name" value="HTH_MARR"/>
    <property type="match status" value="1"/>
</dbReference>
<evidence type="ECO:0000313" key="3">
    <source>
        <dbReference type="EMBL" id="MVT68725.1"/>
    </source>
</evidence>
<sequence length="244" mass="26594">MAAPLSNALVWKRSQELAGATRQFDGVRLLRCMVPAPLARDEGDWKGMKKSSVSRRAEPAIKQPPTPDSTLYDDIEAAWLAQRPDLDLAAACTLLRLERVNQLHEMRLQDIAKAVGLQTGELYVLLALRRSGKPYELRPTDLFRALLVTSGAMTKRVARLQEGGFVLRVSASDDGRSELVRLTAKGLATADRGIAEVARVVEAVTEASGLTKAELAMLDRCLRKLLAVRAVKAPKKSGRLAAAD</sequence>
<dbReference type="SUPFAM" id="SSF46785">
    <property type="entry name" value="Winged helix' DNA-binding domain"/>
    <property type="match status" value="1"/>
</dbReference>
<dbReference type="Proteomes" id="UP000436468">
    <property type="component" value="Unassembled WGS sequence"/>
</dbReference>
<dbReference type="PANTHER" id="PTHR33164">
    <property type="entry name" value="TRANSCRIPTIONAL REGULATOR, MARR FAMILY"/>
    <property type="match status" value="1"/>
</dbReference>
<feature type="region of interest" description="Disordered" evidence="1">
    <location>
        <begin position="45"/>
        <end position="67"/>
    </location>
</feature>
<dbReference type="Pfam" id="PF12802">
    <property type="entry name" value="MarR_2"/>
    <property type="match status" value="1"/>
</dbReference>
<dbReference type="RefSeq" id="WP_210253979.1">
    <property type="nucleotide sequence ID" value="NZ_WQNF01000022.1"/>
</dbReference>
<dbReference type="GO" id="GO:0003700">
    <property type="term" value="F:DNA-binding transcription factor activity"/>
    <property type="evidence" value="ECO:0007669"/>
    <property type="project" value="InterPro"/>
</dbReference>
<dbReference type="Gene3D" id="1.10.10.10">
    <property type="entry name" value="Winged helix-like DNA-binding domain superfamily/Winged helix DNA-binding domain"/>
    <property type="match status" value="1"/>
</dbReference>
<dbReference type="EMBL" id="WQNF01000022">
    <property type="protein sequence ID" value="MVT68725.1"/>
    <property type="molecule type" value="Genomic_DNA"/>
</dbReference>